<feature type="domain" description="Signal transduction histidine kinase subgroup 3 dimerisation and phosphoacceptor" evidence="6">
    <location>
        <begin position="199"/>
        <end position="261"/>
    </location>
</feature>
<dbReference type="InterPro" id="IPR050482">
    <property type="entry name" value="Sensor_HK_TwoCompSys"/>
</dbReference>
<dbReference type="Gene3D" id="3.30.565.10">
    <property type="entry name" value="Histidine kinase-like ATPase, C-terminal domain"/>
    <property type="match status" value="1"/>
</dbReference>
<dbReference type="Pfam" id="PF02518">
    <property type="entry name" value="HATPase_c"/>
    <property type="match status" value="1"/>
</dbReference>
<dbReference type="SUPFAM" id="SSF55874">
    <property type="entry name" value="ATPase domain of HSP90 chaperone/DNA topoisomerase II/histidine kinase"/>
    <property type="match status" value="1"/>
</dbReference>
<evidence type="ECO:0000256" key="2">
    <source>
        <dbReference type="ARBA" id="ARBA00022777"/>
    </source>
</evidence>
<organism evidence="7 8">
    <name type="scientific">Tahibacter harae</name>
    <dbReference type="NCBI Taxonomy" id="2963937"/>
    <lineage>
        <taxon>Bacteria</taxon>
        <taxon>Pseudomonadati</taxon>
        <taxon>Pseudomonadota</taxon>
        <taxon>Gammaproteobacteria</taxon>
        <taxon>Lysobacterales</taxon>
        <taxon>Rhodanobacteraceae</taxon>
        <taxon>Tahibacter</taxon>
    </lineage>
</organism>
<dbReference type="PANTHER" id="PTHR24421:SF59">
    <property type="entry name" value="OXYGEN SENSOR HISTIDINE KINASE NREB"/>
    <property type="match status" value="1"/>
</dbReference>
<name>A0ABT1QLH6_9GAMM</name>
<evidence type="ECO:0000259" key="6">
    <source>
        <dbReference type="Pfam" id="PF07730"/>
    </source>
</evidence>
<feature type="transmembrane region" description="Helical" evidence="4">
    <location>
        <begin position="12"/>
        <end position="28"/>
    </location>
</feature>
<dbReference type="CDD" id="cd16917">
    <property type="entry name" value="HATPase_UhpB-NarQ-NarX-like"/>
    <property type="match status" value="1"/>
</dbReference>
<keyword evidence="8" id="KW-1185">Reference proteome</keyword>
<dbReference type="RefSeq" id="WP_255910468.1">
    <property type="nucleotide sequence ID" value="NZ_JANFQO010000001.1"/>
</dbReference>
<evidence type="ECO:0000256" key="4">
    <source>
        <dbReference type="SAM" id="Phobius"/>
    </source>
</evidence>
<evidence type="ECO:0000256" key="1">
    <source>
        <dbReference type="ARBA" id="ARBA00022679"/>
    </source>
</evidence>
<dbReference type="InterPro" id="IPR036890">
    <property type="entry name" value="HATPase_C_sf"/>
</dbReference>
<proteinExistence type="predicted"/>
<comment type="caution">
    <text evidence="7">The sequence shown here is derived from an EMBL/GenBank/DDBJ whole genome shotgun (WGS) entry which is preliminary data.</text>
</comment>
<reference evidence="7" key="1">
    <citation type="submission" date="2022-07" db="EMBL/GenBank/DDBJ databases">
        <title>Tahibacter sp., a new gammaproteobacterium isolated from the silt sample collected at pig farm.</title>
        <authorList>
            <person name="Chen H."/>
        </authorList>
    </citation>
    <scope>NUCLEOTIDE SEQUENCE</scope>
    <source>
        <strain evidence="7">P2K</strain>
    </source>
</reference>
<keyword evidence="4" id="KW-1133">Transmembrane helix</keyword>
<protein>
    <submittedName>
        <fullName evidence="7">Sensor histidine kinase</fullName>
    </submittedName>
</protein>
<dbReference type="Pfam" id="PF07730">
    <property type="entry name" value="HisKA_3"/>
    <property type="match status" value="1"/>
</dbReference>
<dbReference type="InterPro" id="IPR003594">
    <property type="entry name" value="HATPase_dom"/>
</dbReference>
<dbReference type="Proteomes" id="UP001165498">
    <property type="component" value="Unassembled WGS sequence"/>
</dbReference>
<dbReference type="PANTHER" id="PTHR24421">
    <property type="entry name" value="NITRATE/NITRITE SENSOR PROTEIN NARX-RELATED"/>
    <property type="match status" value="1"/>
</dbReference>
<evidence type="ECO:0000313" key="8">
    <source>
        <dbReference type="Proteomes" id="UP001165498"/>
    </source>
</evidence>
<accession>A0ABT1QLH6</accession>
<evidence type="ECO:0000313" key="7">
    <source>
        <dbReference type="EMBL" id="MCQ4163371.1"/>
    </source>
</evidence>
<dbReference type="EMBL" id="JANFQO010000001">
    <property type="protein sequence ID" value="MCQ4163371.1"/>
    <property type="molecule type" value="Genomic_DNA"/>
</dbReference>
<gene>
    <name evidence="7" type="ORF">NM961_01480</name>
</gene>
<feature type="transmembrane region" description="Helical" evidence="4">
    <location>
        <begin position="101"/>
        <end position="126"/>
    </location>
</feature>
<dbReference type="GO" id="GO:0016301">
    <property type="term" value="F:kinase activity"/>
    <property type="evidence" value="ECO:0007669"/>
    <property type="project" value="UniProtKB-KW"/>
</dbReference>
<keyword evidence="1" id="KW-0808">Transferase</keyword>
<evidence type="ECO:0000256" key="3">
    <source>
        <dbReference type="ARBA" id="ARBA00023012"/>
    </source>
</evidence>
<feature type="domain" description="Histidine kinase/HSP90-like ATPase" evidence="5">
    <location>
        <begin position="301"/>
        <end position="385"/>
    </location>
</feature>
<keyword evidence="4" id="KW-0472">Membrane</keyword>
<dbReference type="Gene3D" id="1.20.5.1930">
    <property type="match status" value="1"/>
</dbReference>
<feature type="transmembrane region" description="Helical" evidence="4">
    <location>
        <begin position="78"/>
        <end position="95"/>
    </location>
</feature>
<evidence type="ECO:0000259" key="5">
    <source>
        <dbReference type="Pfam" id="PF02518"/>
    </source>
</evidence>
<keyword evidence="4" id="KW-0812">Transmembrane</keyword>
<keyword evidence="2 7" id="KW-0418">Kinase</keyword>
<feature type="transmembrane region" description="Helical" evidence="4">
    <location>
        <begin position="48"/>
        <end position="66"/>
    </location>
</feature>
<sequence length="388" mass="43725">MQITQINHIRLMRYAGLFTYLSVGMPLLRYDGLVAEFTEYQRPLWHLWAWIISYAVFGLVFWLLLLKLGSRRFVPLKIVLLAVLVGLAIAIGWYSQSGLSAYLLVILAMLLPWLMPLKVALICMVVQNYIQVPVIASYPGFTLGLAIMQSSLYLGITALVFFISLIAKQQGEARDEQRRLNSELRATRALLAESSRISERLRIARELHDLVGHHLTALSLNLEVASHLVQQPAQEHVRKAQSVAKLLLTDVREVVSQMRDNDSIDLTQALNTLIEGVPNLDIRLELPQRFAVEDPHRAHVLLRCAQEIITNTVRHSGARTLWLRFEQIGNEVVVHARDDGRGSENLNPGNGLAGMRERLAQFGGRLHITTARDRGFALDAWLPLETTA</sequence>
<keyword evidence="3" id="KW-0902">Two-component regulatory system</keyword>
<feature type="transmembrane region" description="Helical" evidence="4">
    <location>
        <begin position="138"/>
        <end position="167"/>
    </location>
</feature>
<dbReference type="InterPro" id="IPR011712">
    <property type="entry name" value="Sig_transdc_His_kin_sub3_dim/P"/>
</dbReference>